<accession>A0A226D386</accession>
<dbReference type="SUPFAM" id="SSF56112">
    <property type="entry name" value="Protein kinase-like (PK-like)"/>
    <property type="match status" value="1"/>
</dbReference>
<comment type="similarity">
    <text evidence="5">Belongs to the protein kinase superfamily. Ser/Thr protein kinase family. GCN2 subfamily.</text>
</comment>
<keyword evidence="1" id="KW-0808">Transferase</keyword>
<dbReference type="Pfam" id="PF00069">
    <property type="entry name" value="Pkinase"/>
    <property type="match status" value="1"/>
</dbReference>
<sequence>MEKTLRDFETMHEKLFTSNLELDLILKLIPCVINIYQNNSANIGTLEYLSELAGLQNVPDNLDEASFLKYIIEHEVPNIVDIFVQFPHFETLLKLILRPDLPFGSDILDIISTMENYFLSSLTCLQGAKIQNSSTSGPIPAQFQFKCETPSGSEFLIRWFYPTSQSNFESEHALLKKYEGVCFLYVTEKERTQLTNFIVTDDQFEGKIILTISHVPDSPLDVWMNVTFPQRRNFEKPKRQIRSQIEMSHLLFESLKTFLNTELTDCVLLPRHSLIRDVNTWNPILEFDPLIIPFEWETKSCSKFDEIFTSYNAPKKATFSIGLIMLYTLSATTEEDFHKLACAFTTIQNENDLDMKLVSISTHWLKEIQNFSYLGVGEHGYLFQKEEDIPTMPEFRSRIMLLLPKPGACIKVVSKMFTKIKLNLSMDDHHRFYDGIIQRTIYSEELYGYISSSSYLPGDVVDLIQSGYYVEFWLIQYHSGRTMPSPENVFFVDWISSDGQGTGKFKLPVSIEDQSLLNLISNKDISNLSLSEKPTIVYKLGFLILQLLLPQNYHAGVEELLDKIETIYPNHHDLSCVLRKMMVTKGSESMNLEHFENLEITSIGLKIIKDPPSIPRDNQDIMQLLGDGKNQNIVANVVALMRDDIMELTVKSNETYVTWQNTLDSLLILERQGGYGYFEEVECNREKFQEISKVLEMIENKYLTYGIFWLEKIFQVYRAFSNPKFREKLTSTIKSVWVQTILSDIELLGYGAFGIVFQTRDETFKELKCATKLIVPSNGDETQNVMREVENLRDLIHPNVLGIKKHAKEISLTEADFKVSPVPCCLIQMDLAGPTLRQFLTETYNRRKNPKDTIGRYQLTICRDLIRGMQYLQCKKILHGDLKPDNILFTALGILINQLEGNIQEKFMLPVQIADFGLSYTLNGNIPEFSKSRRGNLRYQAPELETTFGSEIYSIGLIIFEVLVPCVGAELFNLTEKFASNSLPKFNTDEIAVQEFILGLKSFLQKDVQNRMSVQDFQMFDLDWIHLHNFGPNRVQQILKEITGTGYID</sequence>
<keyword evidence="2" id="KW-0547">Nucleotide-binding</keyword>
<evidence type="ECO:0000256" key="2">
    <source>
        <dbReference type="ARBA" id="ARBA00022741"/>
    </source>
</evidence>
<evidence type="ECO:0000256" key="4">
    <source>
        <dbReference type="ARBA" id="ARBA00022840"/>
    </source>
</evidence>
<evidence type="ECO:0000256" key="1">
    <source>
        <dbReference type="ARBA" id="ARBA00022679"/>
    </source>
</evidence>
<dbReference type="PROSITE" id="PS50011">
    <property type="entry name" value="PROTEIN_KINASE_DOM"/>
    <property type="match status" value="1"/>
</dbReference>
<dbReference type="InterPro" id="IPR000719">
    <property type="entry name" value="Prot_kinase_dom"/>
</dbReference>
<protein>
    <submittedName>
        <fullName evidence="7">Mitogen-activated protein kinase mpkC</fullName>
    </submittedName>
</protein>
<dbReference type="AlphaFoldDB" id="A0A226D386"/>
<proteinExistence type="inferred from homology"/>
<dbReference type="SMART" id="SM00220">
    <property type="entry name" value="S_TKc"/>
    <property type="match status" value="1"/>
</dbReference>
<dbReference type="GO" id="GO:0005737">
    <property type="term" value="C:cytoplasm"/>
    <property type="evidence" value="ECO:0007669"/>
    <property type="project" value="TreeGrafter"/>
</dbReference>
<feature type="domain" description="Protein kinase" evidence="6">
    <location>
        <begin position="742"/>
        <end position="1025"/>
    </location>
</feature>
<dbReference type="PROSITE" id="PS00108">
    <property type="entry name" value="PROTEIN_KINASE_ST"/>
    <property type="match status" value="1"/>
</dbReference>
<evidence type="ECO:0000259" key="6">
    <source>
        <dbReference type="PROSITE" id="PS50011"/>
    </source>
</evidence>
<dbReference type="Proteomes" id="UP000198287">
    <property type="component" value="Unassembled WGS sequence"/>
</dbReference>
<dbReference type="GO" id="GO:0005524">
    <property type="term" value="F:ATP binding"/>
    <property type="evidence" value="ECO:0007669"/>
    <property type="project" value="UniProtKB-KW"/>
</dbReference>
<dbReference type="EMBL" id="LNIX01000037">
    <property type="protein sequence ID" value="OXA39633.1"/>
    <property type="molecule type" value="Genomic_DNA"/>
</dbReference>
<dbReference type="Gene3D" id="1.10.510.10">
    <property type="entry name" value="Transferase(Phosphotransferase) domain 1"/>
    <property type="match status" value="1"/>
</dbReference>
<dbReference type="GO" id="GO:0004672">
    <property type="term" value="F:protein kinase activity"/>
    <property type="evidence" value="ECO:0007669"/>
    <property type="project" value="InterPro"/>
</dbReference>
<comment type="caution">
    <text evidence="7">The sequence shown here is derived from an EMBL/GenBank/DDBJ whole genome shotgun (WGS) entry which is preliminary data.</text>
</comment>
<keyword evidence="8" id="KW-1185">Reference proteome</keyword>
<dbReference type="InterPro" id="IPR008271">
    <property type="entry name" value="Ser/Thr_kinase_AS"/>
</dbReference>
<dbReference type="PANTHER" id="PTHR11042">
    <property type="entry name" value="EUKARYOTIC TRANSLATION INITIATION FACTOR 2-ALPHA KINASE EIF2-ALPHA KINASE -RELATED"/>
    <property type="match status" value="1"/>
</dbReference>
<evidence type="ECO:0000313" key="7">
    <source>
        <dbReference type="EMBL" id="OXA39633.1"/>
    </source>
</evidence>
<evidence type="ECO:0000256" key="3">
    <source>
        <dbReference type="ARBA" id="ARBA00022777"/>
    </source>
</evidence>
<name>A0A226D386_FOLCA</name>
<gene>
    <name evidence="7" type="ORF">Fcan01_25426</name>
</gene>
<dbReference type="GO" id="GO:0005634">
    <property type="term" value="C:nucleus"/>
    <property type="evidence" value="ECO:0007669"/>
    <property type="project" value="TreeGrafter"/>
</dbReference>
<dbReference type="InterPro" id="IPR011009">
    <property type="entry name" value="Kinase-like_dom_sf"/>
</dbReference>
<keyword evidence="4" id="KW-0067">ATP-binding</keyword>
<dbReference type="CDD" id="cd00180">
    <property type="entry name" value="PKc"/>
    <property type="match status" value="1"/>
</dbReference>
<evidence type="ECO:0000256" key="5">
    <source>
        <dbReference type="ARBA" id="ARBA00037982"/>
    </source>
</evidence>
<reference evidence="7 8" key="1">
    <citation type="submission" date="2015-12" db="EMBL/GenBank/DDBJ databases">
        <title>The genome of Folsomia candida.</title>
        <authorList>
            <person name="Faddeeva A."/>
            <person name="Derks M.F."/>
            <person name="Anvar Y."/>
            <person name="Smit S."/>
            <person name="Van Straalen N."/>
            <person name="Roelofs D."/>
        </authorList>
    </citation>
    <scope>NUCLEOTIDE SEQUENCE [LARGE SCALE GENOMIC DNA]</scope>
    <source>
        <strain evidence="7 8">VU population</strain>
        <tissue evidence="7">Whole body</tissue>
    </source>
</reference>
<dbReference type="InterPro" id="IPR050339">
    <property type="entry name" value="CC_SR_Kinase"/>
</dbReference>
<dbReference type="OrthoDB" id="1405469at2759"/>
<evidence type="ECO:0000313" key="8">
    <source>
        <dbReference type="Proteomes" id="UP000198287"/>
    </source>
</evidence>
<organism evidence="7 8">
    <name type="scientific">Folsomia candida</name>
    <name type="common">Springtail</name>
    <dbReference type="NCBI Taxonomy" id="158441"/>
    <lineage>
        <taxon>Eukaryota</taxon>
        <taxon>Metazoa</taxon>
        <taxon>Ecdysozoa</taxon>
        <taxon>Arthropoda</taxon>
        <taxon>Hexapoda</taxon>
        <taxon>Collembola</taxon>
        <taxon>Entomobryomorpha</taxon>
        <taxon>Isotomoidea</taxon>
        <taxon>Isotomidae</taxon>
        <taxon>Proisotominae</taxon>
        <taxon>Folsomia</taxon>
    </lineage>
</organism>
<keyword evidence="3 7" id="KW-0418">Kinase</keyword>